<evidence type="ECO:0000256" key="1">
    <source>
        <dbReference type="SAM" id="Phobius"/>
    </source>
</evidence>
<dbReference type="Pfam" id="PF01882">
    <property type="entry name" value="DUF58"/>
    <property type="match status" value="1"/>
</dbReference>
<feature type="transmembrane region" description="Helical" evidence="1">
    <location>
        <begin position="12"/>
        <end position="40"/>
    </location>
</feature>
<reference evidence="3 4" key="1">
    <citation type="submission" date="2015-06" db="EMBL/GenBank/DDBJ databases">
        <title>New insights into the roles of widespread benthic archaea in carbon and nitrogen cycling.</title>
        <authorList>
            <person name="Lazar C.S."/>
            <person name="Baker B.J."/>
            <person name="Seitz K.W."/>
            <person name="Hyde A.S."/>
            <person name="Dick G.J."/>
            <person name="Hinrichs K.-U."/>
            <person name="Teske A.P."/>
        </authorList>
    </citation>
    <scope>NUCLEOTIDE SEQUENCE [LARGE SCALE GENOMIC DNA]</scope>
    <source>
        <strain evidence="3">DG-45</strain>
    </source>
</reference>
<gene>
    <name evidence="3" type="ORF">AC482_05300</name>
</gene>
<organism evidence="3 4">
    <name type="scientific">miscellaneous Crenarchaeota group-15 archaeon DG-45</name>
    <dbReference type="NCBI Taxonomy" id="1685127"/>
    <lineage>
        <taxon>Archaea</taxon>
        <taxon>Candidatus Bathyarchaeota</taxon>
        <taxon>MCG-15</taxon>
    </lineage>
</organism>
<accession>A0A0M0BMW3</accession>
<protein>
    <recommendedName>
        <fullName evidence="2">DUF58 domain-containing protein</fullName>
    </recommendedName>
</protein>
<keyword evidence="1" id="KW-0812">Transmembrane</keyword>
<dbReference type="InterPro" id="IPR002881">
    <property type="entry name" value="DUF58"/>
</dbReference>
<dbReference type="AlphaFoldDB" id="A0A0M0BMW3"/>
<keyword evidence="1" id="KW-0472">Membrane</keyword>
<dbReference type="PANTHER" id="PTHR34351">
    <property type="entry name" value="SLR1927 PROTEIN-RELATED"/>
    <property type="match status" value="1"/>
</dbReference>
<dbReference type="EMBL" id="LFWZ01000048">
    <property type="protein sequence ID" value="KON29888.1"/>
    <property type="molecule type" value="Genomic_DNA"/>
</dbReference>
<comment type="caution">
    <text evidence="3">The sequence shown here is derived from an EMBL/GenBank/DDBJ whole genome shotgun (WGS) entry which is preliminary data.</text>
</comment>
<evidence type="ECO:0000313" key="4">
    <source>
        <dbReference type="Proteomes" id="UP000037210"/>
    </source>
</evidence>
<dbReference type="PATRIC" id="fig|1685127.3.peg.1442"/>
<feature type="domain" description="DUF58" evidence="2">
    <location>
        <begin position="191"/>
        <end position="281"/>
    </location>
</feature>
<name>A0A0M0BMW3_9ARCH</name>
<evidence type="ECO:0000259" key="2">
    <source>
        <dbReference type="Pfam" id="PF01882"/>
    </source>
</evidence>
<proteinExistence type="predicted"/>
<sequence>MQELILSSFAFMVMGMFLGNLILIVLGLFPTIFLAIGLLIGQPGEVEVRRGGEDLKVWVDGQVGDTLTVTVRRGVGLVTIADRLPKSFRLDEGTNFKVLWKGARDAEASFSYKATCAKRGHHELNDVPWESRHPLEIAQTRLGASPAPRVYIVQPRPLFVRRIRERKALTRIPMPMEARIRFGVPTTDFLEIRDYTSGDSYRMINWKATARLLSASPRPLQVNEYEREGKKLVWIFLDSASHMALGTTVKNTLEYAVQAALGLTNFYLSRECRVGLCIYDYDAYEWEGAFQRAEPPRDLEHALASVERMDEPIKAAEAEVEPSGSRPQLRRRLTLPDIGRRQQFKIMREMLNVQIRYSDESLKEAIHSCRRHIFGTRPLFIIITMIDAAKTDGLVSGIRELHKYSGRLRQQPSIIVFNILGYSVAAQGGKEEMAADLLEFHNRPIYAALRRLGASVVTWNPRAQSFARALLHQRG</sequence>
<keyword evidence="1" id="KW-1133">Transmembrane helix</keyword>
<evidence type="ECO:0000313" key="3">
    <source>
        <dbReference type="EMBL" id="KON29888.1"/>
    </source>
</evidence>
<dbReference type="Proteomes" id="UP000037210">
    <property type="component" value="Unassembled WGS sequence"/>
</dbReference>